<name>A0ABZ1W1H1_9ACTN</name>
<accession>A0ABZ1W1H1</accession>
<evidence type="ECO:0000313" key="3">
    <source>
        <dbReference type="Proteomes" id="UP001432014"/>
    </source>
</evidence>
<dbReference type="EMBL" id="CP108482">
    <property type="protein sequence ID" value="WUS54676.1"/>
    <property type="molecule type" value="Genomic_DNA"/>
</dbReference>
<evidence type="ECO:0000313" key="2">
    <source>
        <dbReference type="EMBL" id="WUS54676.1"/>
    </source>
</evidence>
<sequence>MAWLLFLVLAAVVLGILGATVKGLFYLLVIGVLVLLCALLFGAARLRRAGRRPTR</sequence>
<dbReference type="Proteomes" id="UP001432014">
    <property type="component" value="Chromosome"/>
</dbReference>
<keyword evidence="1" id="KW-0472">Membrane</keyword>
<keyword evidence="1" id="KW-0812">Transmembrane</keyword>
<dbReference type="RefSeq" id="WP_329500789.1">
    <property type="nucleotide sequence ID" value="NZ_CP108460.1"/>
</dbReference>
<reference evidence="2 3" key="1">
    <citation type="submission" date="2022-10" db="EMBL/GenBank/DDBJ databases">
        <title>The complete genomes of actinobacterial strains from the NBC collection.</title>
        <authorList>
            <person name="Joergensen T.S."/>
            <person name="Alvarez Arevalo M."/>
            <person name="Sterndorff E.B."/>
            <person name="Faurdal D."/>
            <person name="Vuksanovic O."/>
            <person name="Mourched A.-S."/>
            <person name="Charusanti P."/>
            <person name="Shaw S."/>
            <person name="Blin K."/>
            <person name="Weber T."/>
        </authorList>
    </citation>
    <scope>NUCLEOTIDE SEQUENCE [LARGE SCALE GENOMIC DNA]</scope>
    <source>
        <strain evidence="2 3">NBC_01247</strain>
    </source>
</reference>
<keyword evidence="3" id="KW-1185">Reference proteome</keyword>
<keyword evidence="1" id="KW-1133">Transmembrane helix</keyword>
<evidence type="ECO:0000256" key="1">
    <source>
        <dbReference type="SAM" id="Phobius"/>
    </source>
</evidence>
<feature type="transmembrane region" description="Helical" evidence="1">
    <location>
        <begin position="28"/>
        <end position="46"/>
    </location>
</feature>
<gene>
    <name evidence="2" type="ORF">OG469_03630</name>
</gene>
<organism evidence="2 3">
    <name type="scientific">Kitasatospora herbaricolor</name>
    <dbReference type="NCBI Taxonomy" id="68217"/>
    <lineage>
        <taxon>Bacteria</taxon>
        <taxon>Bacillati</taxon>
        <taxon>Actinomycetota</taxon>
        <taxon>Actinomycetes</taxon>
        <taxon>Kitasatosporales</taxon>
        <taxon>Streptomycetaceae</taxon>
        <taxon>Kitasatospora</taxon>
    </lineage>
</organism>
<protein>
    <submittedName>
        <fullName evidence="2">Uncharacterized protein</fullName>
    </submittedName>
</protein>
<proteinExistence type="predicted"/>